<feature type="non-terminal residue" evidence="2">
    <location>
        <position position="1"/>
    </location>
</feature>
<proteinExistence type="predicted"/>
<organism evidence="2 3">
    <name type="scientific">Astrephomene gubernaculifera</name>
    <dbReference type="NCBI Taxonomy" id="47775"/>
    <lineage>
        <taxon>Eukaryota</taxon>
        <taxon>Viridiplantae</taxon>
        <taxon>Chlorophyta</taxon>
        <taxon>core chlorophytes</taxon>
        <taxon>Chlorophyceae</taxon>
        <taxon>CS clade</taxon>
        <taxon>Chlamydomonadales</taxon>
        <taxon>Astrephomenaceae</taxon>
        <taxon>Astrephomene</taxon>
    </lineage>
</organism>
<protein>
    <submittedName>
        <fullName evidence="2">Uncharacterized protein</fullName>
    </submittedName>
</protein>
<feature type="non-terminal residue" evidence="2">
    <location>
        <position position="216"/>
    </location>
</feature>
<dbReference type="EMBL" id="BMAR01000001">
    <property type="protein sequence ID" value="GFR40320.1"/>
    <property type="molecule type" value="Genomic_DNA"/>
</dbReference>
<feature type="compositionally biased region" description="Polar residues" evidence="1">
    <location>
        <begin position="16"/>
        <end position="25"/>
    </location>
</feature>
<reference evidence="2 3" key="1">
    <citation type="journal article" date="2021" name="Sci. Rep.">
        <title>Genome sequencing of the multicellular alga Astrephomene provides insights into convergent evolution of germ-soma differentiation.</title>
        <authorList>
            <person name="Yamashita S."/>
            <person name="Yamamoto K."/>
            <person name="Matsuzaki R."/>
            <person name="Suzuki S."/>
            <person name="Yamaguchi H."/>
            <person name="Hirooka S."/>
            <person name="Minakuchi Y."/>
            <person name="Miyagishima S."/>
            <person name="Kawachi M."/>
            <person name="Toyoda A."/>
            <person name="Nozaki H."/>
        </authorList>
    </citation>
    <scope>NUCLEOTIDE SEQUENCE [LARGE SCALE GENOMIC DNA]</scope>
    <source>
        <strain evidence="2 3">NIES-4017</strain>
    </source>
</reference>
<evidence type="ECO:0000313" key="3">
    <source>
        <dbReference type="Proteomes" id="UP001054857"/>
    </source>
</evidence>
<keyword evidence="3" id="KW-1185">Reference proteome</keyword>
<dbReference type="AlphaFoldDB" id="A0AAD3DEI6"/>
<evidence type="ECO:0000256" key="1">
    <source>
        <dbReference type="SAM" id="MobiDB-lite"/>
    </source>
</evidence>
<name>A0AAD3DEI6_9CHLO</name>
<accession>A0AAD3DEI6</accession>
<dbReference type="Proteomes" id="UP001054857">
    <property type="component" value="Unassembled WGS sequence"/>
</dbReference>
<gene>
    <name evidence="2" type="ORF">Agub_g858</name>
</gene>
<comment type="caution">
    <text evidence="2">The sequence shown here is derived from an EMBL/GenBank/DDBJ whole genome shotgun (WGS) entry which is preliminary data.</text>
</comment>
<sequence length="216" mass="22225">GQDAFAAPPGRVLPTPWSSAGNTGSELAAKGATPAALTWKSGSQQTLPYDWHHILGQVRYAESLSLQATLEPLKLHRRLVGALLVMSYGEPLMLPYSYIPSKQSHQLECAATAASVPAVPFISSTTWAGGGGGGEQMDAPPAAAGISSGCFRLQRWMGLRKASTRHGRRASGFVTPGVGSGGGGVGSGFPSAERVQGLAAVVAQAAMGPHLSPILR</sequence>
<evidence type="ECO:0000313" key="2">
    <source>
        <dbReference type="EMBL" id="GFR40320.1"/>
    </source>
</evidence>
<feature type="region of interest" description="Disordered" evidence="1">
    <location>
        <begin position="1"/>
        <end position="25"/>
    </location>
</feature>